<evidence type="ECO:0000313" key="2">
    <source>
        <dbReference type="EMBL" id="KAJ1350867.1"/>
    </source>
</evidence>
<organism evidence="2 3">
    <name type="scientific">Parelaphostrongylus tenuis</name>
    <name type="common">Meningeal worm</name>
    <dbReference type="NCBI Taxonomy" id="148309"/>
    <lineage>
        <taxon>Eukaryota</taxon>
        <taxon>Metazoa</taxon>
        <taxon>Ecdysozoa</taxon>
        <taxon>Nematoda</taxon>
        <taxon>Chromadorea</taxon>
        <taxon>Rhabditida</taxon>
        <taxon>Rhabditina</taxon>
        <taxon>Rhabditomorpha</taxon>
        <taxon>Strongyloidea</taxon>
        <taxon>Metastrongylidae</taxon>
        <taxon>Parelaphostrongylus</taxon>
    </lineage>
</organism>
<evidence type="ECO:0000313" key="3">
    <source>
        <dbReference type="Proteomes" id="UP001196413"/>
    </source>
</evidence>
<dbReference type="PANTHER" id="PTHR11686:SF46">
    <property type="entry name" value="GAMMA-GLUTAMYLTRANSPEPTIDASE 1"/>
    <property type="match status" value="1"/>
</dbReference>
<protein>
    <submittedName>
        <fullName evidence="2">Uncharacterized protein</fullName>
    </submittedName>
</protein>
<dbReference type="AlphaFoldDB" id="A0AAD5M290"/>
<dbReference type="GO" id="GO:0036374">
    <property type="term" value="F:glutathione hydrolase activity"/>
    <property type="evidence" value="ECO:0007669"/>
    <property type="project" value="InterPro"/>
</dbReference>
<dbReference type="Pfam" id="PF01019">
    <property type="entry name" value="G_glu_transpept"/>
    <property type="match status" value="1"/>
</dbReference>
<dbReference type="SUPFAM" id="SSF56235">
    <property type="entry name" value="N-terminal nucleophile aminohydrolases (Ntn hydrolases)"/>
    <property type="match status" value="1"/>
</dbReference>
<dbReference type="PRINTS" id="PR01210">
    <property type="entry name" value="GGTRANSPTASE"/>
</dbReference>
<evidence type="ECO:0000256" key="1">
    <source>
        <dbReference type="PIRSR" id="PIRSR600101-2"/>
    </source>
</evidence>
<dbReference type="Gene3D" id="3.60.20.40">
    <property type="match status" value="1"/>
</dbReference>
<name>A0AAD5M290_PARTN</name>
<dbReference type="GO" id="GO:0006751">
    <property type="term" value="P:glutathione catabolic process"/>
    <property type="evidence" value="ECO:0007669"/>
    <property type="project" value="InterPro"/>
</dbReference>
<comment type="caution">
    <text evidence="2">The sequence shown here is derived from an EMBL/GenBank/DDBJ whole genome shotgun (WGS) entry which is preliminary data.</text>
</comment>
<accession>A0AAD5M290</accession>
<dbReference type="InterPro" id="IPR000101">
    <property type="entry name" value="GGT_peptidase"/>
</dbReference>
<dbReference type="InterPro" id="IPR029055">
    <property type="entry name" value="Ntn_hydrolases_N"/>
</dbReference>
<reference evidence="2" key="1">
    <citation type="submission" date="2021-06" db="EMBL/GenBank/DDBJ databases">
        <title>Parelaphostrongylus tenuis whole genome reference sequence.</title>
        <authorList>
            <person name="Garwood T.J."/>
            <person name="Larsen P.A."/>
            <person name="Fountain-Jones N.M."/>
            <person name="Garbe J.R."/>
            <person name="Macchietto M.G."/>
            <person name="Kania S.A."/>
            <person name="Gerhold R.W."/>
            <person name="Richards J.E."/>
            <person name="Wolf T.M."/>
        </authorList>
    </citation>
    <scope>NUCLEOTIDE SEQUENCE</scope>
    <source>
        <strain evidence="2">MNPRO001-30</strain>
        <tissue evidence="2">Meninges</tissue>
    </source>
</reference>
<keyword evidence="3" id="KW-1185">Reference proteome</keyword>
<feature type="binding site" evidence="1">
    <location>
        <begin position="350"/>
        <end position="351"/>
    </location>
    <ligand>
        <name>L-glutamate</name>
        <dbReference type="ChEBI" id="CHEBI:29985"/>
    </ligand>
</feature>
<dbReference type="EMBL" id="JAHQIW010000957">
    <property type="protein sequence ID" value="KAJ1350867.1"/>
    <property type="molecule type" value="Genomic_DNA"/>
</dbReference>
<sequence>MVMLIHGRENNETAVVGGYTAAPRTANEATFMFNPKLAKIGYSSVATPGFLHGIWTAFRRFGSGRIAWQELLVPTIYLIKRGFPISNNFAEAIKERHKEINSEKSMATAFNVALTEGEIFVDPIHAEFLRRLSLSRDPVEMFYRGEIASEIIYEMIERGGLLTKFDLAGYQATVERAQETILPNGFTLKGPPSPSAFLALSLIVEIMMNRYSNRSNVSFDGMYLRELLMTQRDAIARFEQIGDPDFVTGFPIVINLQSNHIETSGILNEEADMRNLNGRSSVGSHINVIDRHGLAVSFSSSLNSKFGSVRRSLKGGFVWNNDISAFNVIDDEDSEDKHVNGVAGRKRPRTSMIPFMLFDDRGQLVSSFGITGSVNSILAAAQVLLNQMLFNKDFLSSVEAPRIFAKSVGASFESGFPAKLLSEVSEGLSLTSLLTHDSIVHSLKIHENNVVEAVCDFRDNVDSCAKGF</sequence>
<dbReference type="GO" id="GO:0005886">
    <property type="term" value="C:plasma membrane"/>
    <property type="evidence" value="ECO:0007669"/>
    <property type="project" value="TreeGrafter"/>
</dbReference>
<feature type="binding site" evidence="1">
    <location>
        <begin position="301"/>
        <end position="303"/>
    </location>
    <ligand>
        <name>L-glutamate</name>
        <dbReference type="ChEBI" id="CHEBI:29985"/>
    </ligand>
</feature>
<feature type="binding site" evidence="1">
    <location>
        <position position="373"/>
    </location>
    <ligand>
        <name>L-glutamate</name>
        <dbReference type="ChEBI" id="CHEBI:29985"/>
    </ligand>
</feature>
<dbReference type="Proteomes" id="UP001196413">
    <property type="component" value="Unassembled WGS sequence"/>
</dbReference>
<dbReference type="InterPro" id="IPR043137">
    <property type="entry name" value="GGT_ssub_C"/>
</dbReference>
<dbReference type="PANTHER" id="PTHR11686">
    <property type="entry name" value="GAMMA GLUTAMYL TRANSPEPTIDASE"/>
    <property type="match status" value="1"/>
</dbReference>
<proteinExistence type="predicted"/>
<gene>
    <name evidence="2" type="ORF">KIN20_006773</name>
</gene>